<organism evidence="2 3">
    <name type="scientific">Vitis vinifera</name>
    <name type="common">Grape</name>
    <dbReference type="NCBI Taxonomy" id="29760"/>
    <lineage>
        <taxon>Eukaryota</taxon>
        <taxon>Viridiplantae</taxon>
        <taxon>Streptophyta</taxon>
        <taxon>Embryophyta</taxon>
        <taxon>Tracheophyta</taxon>
        <taxon>Spermatophyta</taxon>
        <taxon>Magnoliopsida</taxon>
        <taxon>eudicotyledons</taxon>
        <taxon>Gunneridae</taxon>
        <taxon>Pentapetalae</taxon>
        <taxon>rosids</taxon>
        <taxon>Vitales</taxon>
        <taxon>Vitaceae</taxon>
        <taxon>Viteae</taxon>
        <taxon>Vitis</taxon>
    </lineage>
</organism>
<gene>
    <name evidence="2" type="ORF">CK203_054921</name>
</gene>
<accession>A0A438GJ71</accession>
<dbReference type="Proteomes" id="UP000288805">
    <property type="component" value="Unassembled WGS sequence"/>
</dbReference>
<keyword evidence="1" id="KW-0472">Membrane</keyword>
<feature type="transmembrane region" description="Helical" evidence="1">
    <location>
        <begin position="147"/>
        <end position="168"/>
    </location>
</feature>
<keyword evidence="1" id="KW-0812">Transmembrane</keyword>
<evidence type="ECO:0008006" key="4">
    <source>
        <dbReference type="Google" id="ProtNLM"/>
    </source>
</evidence>
<evidence type="ECO:0000313" key="2">
    <source>
        <dbReference type="EMBL" id="RVW72245.1"/>
    </source>
</evidence>
<evidence type="ECO:0000313" key="3">
    <source>
        <dbReference type="Proteomes" id="UP000288805"/>
    </source>
</evidence>
<reference evidence="2 3" key="1">
    <citation type="journal article" date="2018" name="PLoS Genet.">
        <title>Population sequencing reveals clonal diversity and ancestral inbreeding in the grapevine cultivar Chardonnay.</title>
        <authorList>
            <person name="Roach M.J."/>
            <person name="Johnson D.L."/>
            <person name="Bohlmann J."/>
            <person name="van Vuuren H.J."/>
            <person name="Jones S.J."/>
            <person name="Pretorius I.S."/>
            <person name="Schmidt S.A."/>
            <person name="Borneman A.R."/>
        </authorList>
    </citation>
    <scope>NUCLEOTIDE SEQUENCE [LARGE SCALE GENOMIC DNA]</scope>
    <source>
        <strain evidence="3">cv. Chardonnay</strain>
        <tissue evidence="2">Leaf</tissue>
    </source>
</reference>
<name>A0A438GJ71_VITVI</name>
<dbReference type="EMBL" id="QGNW01000419">
    <property type="protein sequence ID" value="RVW72245.1"/>
    <property type="molecule type" value="Genomic_DNA"/>
</dbReference>
<comment type="caution">
    <text evidence="2">The sequence shown here is derived from an EMBL/GenBank/DDBJ whole genome shotgun (WGS) entry which is preliminary data.</text>
</comment>
<dbReference type="AlphaFoldDB" id="A0A438GJ71"/>
<sequence>MGRWCWRYAFEEETFGKRIIQGKYGEEGVVLLPREGGAWVWATILKGHISLHNLHSLVLRLSYRRLLCLRLDELKFWKDKWCMDEPFCGGGRGRAIGIYVLVDMTDWELDHIKASFLRLKGRAMKREEKDRVIWMNSRNEASSIKSLYSIMELGYVIPFLVTMIWNSWVTPKASVFVWGKVLIRD</sequence>
<protein>
    <recommendedName>
        <fullName evidence="4">Reverse transcriptase zinc-binding domain-containing protein</fullName>
    </recommendedName>
</protein>
<keyword evidence="1" id="KW-1133">Transmembrane helix</keyword>
<evidence type="ECO:0000256" key="1">
    <source>
        <dbReference type="SAM" id="Phobius"/>
    </source>
</evidence>
<proteinExistence type="predicted"/>